<feature type="transmembrane region" description="Helical" evidence="7">
    <location>
        <begin position="77"/>
        <end position="97"/>
    </location>
</feature>
<dbReference type="InterPro" id="IPR050189">
    <property type="entry name" value="MFS_Efflux_Transporters"/>
</dbReference>
<keyword evidence="5 7" id="KW-1133">Transmembrane helix</keyword>
<feature type="transmembrane region" description="Helical" evidence="7">
    <location>
        <begin position="169"/>
        <end position="187"/>
    </location>
</feature>
<feature type="transmembrane region" description="Helical" evidence="7">
    <location>
        <begin position="216"/>
        <end position="239"/>
    </location>
</feature>
<keyword evidence="10" id="KW-1185">Reference proteome</keyword>
<evidence type="ECO:0000256" key="7">
    <source>
        <dbReference type="SAM" id="Phobius"/>
    </source>
</evidence>
<feature type="transmembrane region" description="Helical" evidence="7">
    <location>
        <begin position="251"/>
        <end position="273"/>
    </location>
</feature>
<proteinExistence type="predicted"/>
<dbReference type="InterPro" id="IPR036259">
    <property type="entry name" value="MFS_trans_sf"/>
</dbReference>
<name>A0ABU3X7A5_9BACI</name>
<feature type="transmembrane region" description="Helical" evidence="7">
    <location>
        <begin position="341"/>
        <end position="365"/>
    </location>
</feature>
<feature type="transmembrane region" description="Helical" evidence="7">
    <location>
        <begin position="45"/>
        <end position="65"/>
    </location>
</feature>
<feature type="transmembrane region" description="Helical" evidence="7">
    <location>
        <begin position="109"/>
        <end position="130"/>
    </location>
</feature>
<accession>A0ABU3X7A5</accession>
<evidence type="ECO:0000256" key="4">
    <source>
        <dbReference type="ARBA" id="ARBA00022692"/>
    </source>
</evidence>
<evidence type="ECO:0000256" key="6">
    <source>
        <dbReference type="ARBA" id="ARBA00023136"/>
    </source>
</evidence>
<feature type="transmembrane region" description="Helical" evidence="7">
    <location>
        <begin position="12"/>
        <end position="33"/>
    </location>
</feature>
<organism evidence="9 10">
    <name type="scientific">Alkalihalophilus lindianensis</name>
    <dbReference type="NCBI Taxonomy" id="1630542"/>
    <lineage>
        <taxon>Bacteria</taxon>
        <taxon>Bacillati</taxon>
        <taxon>Bacillota</taxon>
        <taxon>Bacilli</taxon>
        <taxon>Bacillales</taxon>
        <taxon>Bacillaceae</taxon>
        <taxon>Alkalihalophilus</taxon>
    </lineage>
</organism>
<dbReference type="InterPro" id="IPR005829">
    <property type="entry name" value="Sugar_transporter_CS"/>
</dbReference>
<keyword evidence="2" id="KW-0813">Transport</keyword>
<dbReference type="SUPFAM" id="SSF103473">
    <property type="entry name" value="MFS general substrate transporter"/>
    <property type="match status" value="1"/>
</dbReference>
<evidence type="ECO:0000259" key="8">
    <source>
        <dbReference type="PROSITE" id="PS50850"/>
    </source>
</evidence>
<keyword evidence="4 7" id="KW-0812">Transmembrane</keyword>
<dbReference type="PROSITE" id="PS00216">
    <property type="entry name" value="SUGAR_TRANSPORT_1"/>
    <property type="match status" value="1"/>
</dbReference>
<dbReference type="PANTHER" id="PTHR43124">
    <property type="entry name" value="PURINE EFFLUX PUMP PBUE"/>
    <property type="match status" value="1"/>
</dbReference>
<dbReference type="PANTHER" id="PTHR43124:SF3">
    <property type="entry name" value="CHLORAMPHENICOL EFFLUX PUMP RV0191"/>
    <property type="match status" value="1"/>
</dbReference>
<keyword evidence="6 7" id="KW-0472">Membrane</keyword>
<dbReference type="Gene3D" id="1.20.1250.20">
    <property type="entry name" value="MFS general substrate transporter like domains"/>
    <property type="match status" value="1"/>
</dbReference>
<protein>
    <submittedName>
        <fullName evidence="9">MFS transporter</fullName>
    </submittedName>
</protein>
<feature type="transmembrane region" description="Helical" evidence="7">
    <location>
        <begin position="371"/>
        <end position="390"/>
    </location>
</feature>
<evidence type="ECO:0000256" key="2">
    <source>
        <dbReference type="ARBA" id="ARBA00022448"/>
    </source>
</evidence>
<feature type="transmembrane region" description="Helical" evidence="7">
    <location>
        <begin position="142"/>
        <end position="163"/>
    </location>
</feature>
<dbReference type="InterPro" id="IPR020846">
    <property type="entry name" value="MFS_dom"/>
</dbReference>
<feature type="transmembrane region" description="Helical" evidence="7">
    <location>
        <begin position="312"/>
        <end position="334"/>
    </location>
</feature>
<feature type="domain" description="Major facilitator superfamily (MFS) profile" evidence="8">
    <location>
        <begin position="11"/>
        <end position="397"/>
    </location>
</feature>
<reference evidence="9 10" key="1">
    <citation type="submission" date="2023-10" db="EMBL/GenBank/DDBJ databases">
        <title>Screening of Alkalihalobacillus lindianensis BZ-TG-R113 and Its Alleviation of Salt Stress on Rapeseed Growth.</title>
        <authorList>
            <person name="Zhao B."/>
            <person name="Guo T."/>
        </authorList>
    </citation>
    <scope>NUCLEOTIDE SEQUENCE [LARGE SCALE GENOMIC DNA]</scope>
    <source>
        <strain evidence="9 10">BZ-TG-R113</strain>
    </source>
</reference>
<dbReference type="Proteomes" id="UP001287282">
    <property type="component" value="Unassembled WGS sequence"/>
</dbReference>
<dbReference type="InterPro" id="IPR011701">
    <property type="entry name" value="MFS"/>
</dbReference>
<evidence type="ECO:0000256" key="1">
    <source>
        <dbReference type="ARBA" id="ARBA00004651"/>
    </source>
</evidence>
<comment type="caution">
    <text evidence="9">The sequence shown here is derived from an EMBL/GenBank/DDBJ whole genome shotgun (WGS) entry which is preliminary data.</text>
</comment>
<dbReference type="EMBL" id="JAWJBA010000001">
    <property type="protein sequence ID" value="MDV2683163.1"/>
    <property type="molecule type" value="Genomic_DNA"/>
</dbReference>
<dbReference type="Pfam" id="PF07690">
    <property type="entry name" value="MFS_1"/>
    <property type="match status" value="1"/>
</dbReference>
<comment type="subcellular location">
    <subcellularLocation>
        <location evidence="1">Cell membrane</location>
        <topology evidence="1">Multi-pass membrane protein</topology>
    </subcellularLocation>
</comment>
<gene>
    <name evidence="9" type="ORF">RYX56_02100</name>
</gene>
<feature type="transmembrane region" description="Helical" evidence="7">
    <location>
        <begin position="285"/>
        <end position="306"/>
    </location>
</feature>
<dbReference type="RefSeq" id="WP_317120484.1">
    <property type="nucleotide sequence ID" value="NZ_JAWJBA010000001.1"/>
</dbReference>
<evidence type="ECO:0000256" key="3">
    <source>
        <dbReference type="ARBA" id="ARBA00022475"/>
    </source>
</evidence>
<evidence type="ECO:0000256" key="5">
    <source>
        <dbReference type="ARBA" id="ARBA00022989"/>
    </source>
</evidence>
<dbReference type="PROSITE" id="PS50850">
    <property type="entry name" value="MFS"/>
    <property type="match status" value="1"/>
</dbReference>
<keyword evidence="3" id="KW-1003">Cell membrane</keyword>
<sequence length="405" mass="44078">MNQISARPSILLLVIGLLPIVMVLGNSMFIPILPFMQVEMGITTAQAGLILTIFSIPSALFIPISGVLSDAYGRRKVVMASLIVVMIGCILSAFGAVYQLFGWVLVGRFIQGIGAGGVTPIAMVLAADVFSSEKRNQALASIESFNGIGKVVSPIIGGLVLMGVWYYSFVVYFAVVLFAYIGFYLFIPKTKRANVRRARAPFKESVALLKMERETLLPIFTASGVGMFLLFGFLFLLSYEWEQGVDSNGLVKGFILAMPLLVLTVTSLLVGKYGLKNSDQTKRSIIWGLLFVTGSVAGFIFSSLFIADLLLISMLALGLGFLLPGCSACVALVVTPQVKGMVFSIYSMIRFLGVAFGPYFFGLWMVDREQLVFNVLLLAGLTCVVLLWNWTCLPIGKRCETHQTS</sequence>
<evidence type="ECO:0000313" key="10">
    <source>
        <dbReference type="Proteomes" id="UP001287282"/>
    </source>
</evidence>
<evidence type="ECO:0000313" key="9">
    <source>
        <dbReference type="EMBL" id="MDV2683163.1"/>
    </source>
</evidence>